<evidence type="ECO:0000256" key="9">
    <source>
        <dbReference type="ARBA" id="ARBA00023136"/>
    </source>
</evidence>
<evidence type="ECO:0000256" key="6">
    <source>
        <dbReference type="ARBA" id="ARBA00022692"/>
    </source>
</evidence>
<protein>
    <recommendedName>
        <fullName evidence="13">Glycosyltransferase RgtA/B/C/D-like domain-containing protein</fullName>
    </recommendedName>
</protein>
<keyword evidence="8 10" id="KW-1133">Transmembrane helix</keyword>
<evidence type="ECO:0000256" key="5">
    <source>
        <dbReference type="ARBA" id="ARBA00022679"/>
    </source>
</evidence>
<organism evidence="11 12">
    <name type="scientific">Candidatus Roizmanbacteria bacterium CG10_big_fil_rev_8_21_14_0_10_39_6</name>
    <dbReference type="NCBI Taxonomy" id="1974853"/>
    <lineage>
        <taxon>Bacteria</taxon>
        <taxon>Candidatus Roizmaniibacteriota</taxon>
    </lineage>
</organism>
<dbReference type="GO" id="GO:0031501">
    <property type="term" value="C:mannosyltransferase complex"/>
    <property type="evidence" value="ECO:0007669"/>
    <property type="project" value="TreeGrafter"/>
</dbReference>
<evidence type="ECO:0000313" key="11">
    <source>
        <dbReference type="EMBL" id="PJE63096.1"/>
    </source>
</evidence>
<keyword evidence="7" id="KW-0256">Endoplasmic reticulum</keyword>
<feature type="transmembrane region" description="Helical" evidence="10">
    <location>
        <begin position="329"/>
        <end position="347"/>
    </location>
</feature>
<keyword evidence="3" id="KW-0337">GPI-anchor biosynthesis</keyword>
<accession>A0A2M8KT52</accession>
<dbReference type="AlphaFoldDB" id="A0A2M8KT52"/>
<sequence>MKKHLKNVLLLSFGHVFLLIISSFFLLRAIPYSGFFPYKEIAQMYHMNQFITSLANFDGVHYLGIAERGYYQFEHAFFPLYPLLTRVFGLLFNNNLLISGLFISNIAFIMGLSFLSLVLSKMENKNSLPLLLLYIAFPTSFYFHTVYTESLFLFFFAGALFFYQKKWWMWAGIFGFFSALTRLFGVFLAGLFLYQAYLLYKKRGWTIFLLPLLPIAGFVLYALFLLITTGDPLAFFHAQSVFAERSTHLVLLPQVYYRYGKIIFSSQFSFAYIIACVELFLFTICMTGSVYEFIKKYKKWKEEPLSIFLALFSILSILIPTLTGTFSSIPRYSLFAFSFFIALSHLSKKMRIGIGILFLASQLILFGFFLQGYFVS</sequence>
<dbReference type="PANTHER" id="PTHR12468:SF2">
    <property type="entry name" value="GPI MANNOSYLTRANSFERASE 2"/>
    <property type="match status" value="1"/>
</dbReference>
<feature type="transmembrane region" description="Helical" evidence="10">
    <location>
        <begin position="206"/>
        <end position="227"/>
    </location>
</feature>
<keyword evidence="6 10" id="KW-0812">Transmembrane</keyword>
<name>A0A2M8KT52_9BACT</name>
<feature type="transmembrane region" description="Helical" evidence="10">
    <location>
        <begin position="270"/>
        <end position="293"/>
    </location>
</feature>
<dbReference type="GO" id="GO:0016020">
    <property type="term" value="C:membrane"/>
    <property type="evidence" value="ECO:0007669"/>
    <property type="project" value="GOC"/>
</dbReference>
<evidence type="ECO:0000313" key="12">
    <source>
        <dbReference type="Proteomes" id="UP000229554"/>
    </source>
</evidence>
<keyword evidence="9 10" id="KW-0472">Membrane</keyword>
<comment type="caution">
    <text evidence="11">The sequence shown here is derived from an EMBL/GenBank/DDBJ whole genome shotgun (WGS) entry which is preliminary data.</text>
</comment>
<evidence type="ECO:0000256" key="7">
    <source>
        <dbReference type="ARBA" id="ARBA00022824"/>
    </source>
</evidence>
<reference evidence="12" key="1">
    <citation type="submission" date="2017-09" db="EMBL/GenBank/DDBJ databases">
        <title>Depth-based differentiation of microbial function through sediment-hosted aquifers and enrichment of novel symbionts in the deep terrestrial subsurface.</title>
        <authorList>
            <person name="Probst A.J."/>
            <person name="Ladd B."/>
            <person name="Jarett J.K."/>
            <person name="Geller-Mcgrath D.E."/>
            <person name="Sieber C.M.K."/>
            <person name="Emerson J.B."/>
            <person name="Anantharaman K."/>
            <person name="Thomas B.C."/>
            <person name="Malmstrom R."/>
            <person name="Stieglmeier M."/>
            <person name="Klingl A."/>
            <person name="Woyke T."/>
            <person name="Ryan C.M."/>
            <person name="Banfield J.F."/>
        </authorList>
    </citation>
    <scope>NUCLEOTIDE SEQUENCE [LARGE SCALE GENOMIC DNA]</scope>
</reference>
<dbReference type="UniPathway" id="UPA00196"/>
<dbReference type="GO" id="GO:0000009">
    <property type="term" value="F:alpha-1,6-mannosyltransferase activity"/>
    <property type="evidence" value="ECO:0007669"/>
    <property type="project" value="InterPro"/>
</dbReference>
<evidence type="ECO:0000256" key="4">
    <source>
        <dbReference type="ARBA" id="ARBA00022676"/>
    </source>
</evidence>
<keyword evidence="4" id="KW-0328">Glycosyltransferase</keyword>
<feature type="transmembrane region" description="Helical" evidence="10">
    <location>
        <begin position="167"/>
        <end position="194"/>
    </location>
</feature>
<gene>
    <name evidence="11" type="ORF">COU88_01360</name>
</gene>
<comment type="subcellular location">
    <subcellularLocation>
        <location evidence="1">Endoplasmic reticulum membrane</location>
        <topology evidence="1">Multi-pass membrane protein</topology>
    </subcellularLocation>
</comment>
<comment type="pathway">
    <text evidence="2">Glycolipid biosynthesis; glycosylphosphatidylinositol-anchor biosynthesis.</text>
</comment>
<feature type="transmembrane region" description="Helical" evidence="10">
    <location>
        <begin position="7"/>
        <end position="30"/>
    </location>
</feature>
<dbReference type="PANTHER" id="PTHR12468">
    <property type="entry name" value="GPI MANNOSYLTRANSFERASE 2"/>
    <property type="match status" value="1"/>
</dbReference>
<feature type="transmembrane region" description="Helical" evidence="10">
    <location>
        <begin position="354"/>
        <end position="374"/>
    </location>
</feature>
<evidence type="ECO:0000256" key="10">
    <source>
        <dbReference type="SAM" id="Phobius"/>
    </source>
</evidence>
<dbReference type="Proteomes" id="UP000229554">
    <property type="component" value="Unassembled WGS sequence"/>
</dbReference>
<keyword evidence="5" id="KW-0808">Transferase</keyword>
<evidence type="ECO:0000256" key="3">
    <source>
        <dbReference type="ARBA" id="ARBA00022502"/>
    </source>
</evidence>
<dbReference type="GO" id="GO:0004376">
    <property type="term" value="F:GPI mannosyltransferase activity"/>
    <property type="evidence" value="ECO:0007669"/>
    <property type="project" value="InterPro"/>
</dbReference>
<evidence type="ECO:0008006" key="13">
    <source>
        <dbReference type="Google" id="ProtNLM"/>
    </source>
</evidence>
<evidence type="ECO:0000256" key="1">
    <source>
        <dbReference type="ARBA" id="ARBA00004477"/>
    </source>
</evidence>
<feature type="transmembrane region" description="Helical" evidence="10">
    <location>
        <begin position="96"/>
        <end position="119"/>
    </location>
</feature>
<dbReference type="EMBL" id="PFED01000054">
    <property type="protein sequence ID" value="PJE63096.1"/>
    <property type="molecule type" value="Genomic_DNA"/>
</dbReference>
<dbReference type="InterPro" id="IPR007315">
    <property type="entry name" value="PIG-V/Gpi18"/>
</dbReference>
<evidence type="ECO:0000256" key="2">
    <source>
        <dbReference type="ARBA" id="ARBA00004687"/>
    </source>
</evidence>
<feature type="transmembrane region" description="Helical" evidence="10">
    <location>
        <begin position="305"/>
        <end position="323"/>
    </location>
</feature>
<dbReference type="GO" id="GO:0006506">
    <property type="term" value="P:GPI anchor biosynthetic process"/>
    <property type="evidence" value="ECO:0007669"/>
    <property type="project" value="UniProtKB-UniPathway"/>
</dbReference>
<proteinExistence type="predicted"/>
<evidence type="ECO:0000256" key="8">
    <source>
        <dbReference type="ARBA" id="ARBA00022989"/>
    </source>
</evidence>
<feature type="transmembrane region" description="Helical" evidence="10">
    <location>
        <begin position="131"/>
        <end position="161"/>
    </location>
</feature>